<name>A0A379IUR9_ECTME</name>
<keyword evidence="1" id="KW-0472">Membrane</keyword>
<evidence type="ECO:0000256" key="1">
    <source>
        <dbReference type="SAM" id="Phobius"/>
    </source>
</evidence>
<keyword evidence="1" id="KW-1133">Transmembrane helix</keyword>
<protein>
    <submittedName>
        <fullName evidence="2">Uncharacterized membrane protein</fullName>
    </submittedName>
</protein>
<accession>A0A379IUR9</accession>
<feature type="transmembrane region" description="Helical" evidence="1">
    <location>
        <begin position="339"/>
        <end position="357"/>
    </location>
</feature>
<evidence type="ECO:0000313" key="3">
    <source>
        <dbReference type="Proteomes" id="UP000254260"/>
    </source>
</evidence>
<sequence length="375" mass="40534">MSRNDNPVRLVRVMLTGGALIALLVGSGFTTGQEIMQYFVAYGYGGIASVALMLLLFVYVNLSFVSAGYEQQFSEPKSIYQYYCGKLIGNFFDYFSVVFLFMSFWVMIAGAGAALHQQFGWANWVGGAVMGSLSLLALLFGFKRLVEIIGLIGPLLSVLAIIIGVVSYAIAPAGLENYLAKLEPLVSDRTILQASSNWFIACASYVGFCMMWLAAFMTNLGKSASSRKEACWGATLGAVMFSLAVLAMMLGLAAHLDDVAGTQIPTLALIAKIHPALALGFALIVFVAIFTTAAPLLWAPVKRFAPDENSRRHRVLLVSLAVIGTVVGLTIPFDRLINVVYVINGYVGFALLFLMLAKDVRTRLFKSAVAVPLRS</sequence>
<feature type="transmembrane region" description="Helical" evidence="1">
    <location>
        <begin position="42"/>
        <end position="70"/>
    </location>
</feature>
<dbReference type="RefSeq" id="WP_244918571.1">
    <property type="nucleotide sequence ID" value="NZ_CAXYQS010000002.1"/>
</dbReference>
<dbReference type="AlphaFoldDB" id="A0A379IUR9"/>
<evidence type="ECO:0000313" key="2">
    <source>
        <dbReference type="EMBL" id="SUD40047.1"/>
    </source>
</evidence>
<feature type="transmembrane region" description="Helical" evidence="1">
    <location>
        <begin position="149"/>
        <end position="171"/>
    </location>
</feature>
<dbReference type="PANTHER" id="PTHR37814">
    <property type="entry name" value="CONSERVED MEMBRANE PROTEIN"/>
    <property type="match status" value="1"/>
</dbReference>
<dbReference type="PANTHER" id="PTHR37814:SF1">
    <property type="entry name" value="MEMBRANE PROTEIN"/>
    <property type="match status" value="1"/>
</dbReference>
<reference evidence="2 3" key="1">
    <citation type="submission" date="2018-06" db="EMBL/GenBank/DDBJ databases">
        <authorList>
            <consortium name="Pathogen Informatics"/>
            <person name="Doyle S."/>
        </authorList>
    </citation>
    <scope>NUCLEOTIDE SEQUENCE [LARGE SCALE GENOMIC DNA]</scope>
    <source>
        <strain evidence="2 3">NCTC10899</strain>
    </source>
</reference>
<dbReference type="Proteomes" id="UP000254260">
    <property type="component" value="Unassembled WGS sequence"/>
</dbReference>
<feature type="transmembrane region" description="Helical" evidence="1">
    <location>
        <begin position="313"/>
        <end position="333"/>
    </location>
</feature>
<feature type="transmembrane region" description="Helical" evidence="1">
    <location>
        <begin position="91"/>
        <end position="115"/>
    </location>
</feature>
<dbReference type="InterPro" id="IPR038728">
    <property type="entry name" value="YkvI-like"/>
</dbReference>
<gene>
    <name evidence="2" type="ORF">NCTC10899_02879</name>
</gene>
<keyword evidence="1" id="KW-0812">Transmembrane</keyword>
<proteinExistence type="predicted"/>
<organism evidence="2 3">
    <name type="scientific">Ectopseudomonas mendocina</name>
    <name type="common">Pseudomonas mendocina</name>
    <dbReference type="NCBI Taxonomy" id="300"/>
    <lineage>
        <taxon>Bacteria</taxon>
        <taxon>Pseudomonadati</taxon>
        <taxon>Pseudomonadota</taxon>
        <taxon>Gammaproteobacteria</taxon>
        <taxon>Pseudomonadales</taxon>
        <taxon>Pseudomonadaceae</taxon>
        <taxon>Ectopseudomonas</taxon>
    </lineage>
</organism>
<feature type="transmembrane region" description="Helical" evidence="1">
    <location>
        <begin position="198"/>
        <end position="218"/>
    </location>
</feature>
<feature type="transmembrane region" description="Helical" evidence="1">
    <location>
        <begin position="276"/>
        <end position="301"/>
    </location>
</feature>
<feature type="transmembrane region" description="Helical" evidence="1">
    <location>
        <begin position="121"/>
        <end position="142"/>
    </location>
</feature>
<feature type="transmembrane region" description="Helical" evidence="1">
    <location>
        <begin position="230"/>
        <end position="256"/>
    </location>
</feature>
<dbReference type="EMBL" id="UGUU01000001">
    <property type="protein sequence ID" value="SUD40047.1"/>
    <property type="molecule type" value="Genomic_DNA"/>
</dbReference>